<sequence>MELSTEDFIAIRNLIYERTGMHFGENKIYYFKKRLQKRMEENQLQKVSEYIKHLKFFDRDNREFQELINLITINETYFFREFSQLEIFAEVCLPEVLEKKRAKSDPNLRIFSAACSSGEEPYTLAIILKEMLEDFHNWNVIIKGVDIDENVIKQAQRGIYDSRSVKDVPPPYLEKYFSIPSAGRFMVNPAIRNMVVLEHLNLMERRSLRNERHYDFIFCRNMLIYFDEFSRKQLVEKFYAMLNKGGYIFLGHAESLSRISTAFKIRRMNGHLMYQA</sequence>
<dbReference type="SMART" id="SM00138">
    <property type="entry name" value="MeTrc"/>
    <property type="match status" value="1"/>
</dbReference>
<protein>
    <recommendedName>
        <fullName evidence="2">protein-glutamate O-methyltransferase</fullName>
        <ecNumber evidence="2">2.1.1.80</ecNumber>
    </recommendedName>
</protein>
<dbReference type="CDD" id="cd02440">
    <property type="entry name" value="AdoMet_MTases"/>
    <property type="match status" value="1"/>
</dbReference>
<dbReference type="PANTHER" id="PTHR24422">
    <property type="entry name" value="CHEMOTAXIS PROTEIN METHYLTRANSFERASE"/>
    <property type="match status" value="1"/>
</dbReference>
<evidence type="ECO:0000313" key="8">
    <source>
        <dbReference type="Proteomes" id="UP000263273"/>
    </source>
</evidence>
<evidence type="ECO:0000313" key="7">
    <source>
        <dbReference type="EMBL" id="HBK53053.1"/>
    </source>
</evidence>
<dbReference type="RefSeq" id="WP_276621525.1">
    <property type="nucleotide sequence ID" value="NZ_DCDX01000030.1"/>
</dbReference>
<reference evidence="7 8" key="1">
    <citation type="journal article" date="2018" name="Nat. Biotechnol.">
        <title>A standardized bacterial taxonomy based on genome phylogeny substantially revises the tree of life.</title>
        <authorList>
            <person name="Parks D.H."/>
            <person name="Chuvochina M."/>
            <person name="Waite D.W."/>
            <person name="Rinke C."/>
            <person name="Skarshewski A."/>
            <person name="Chaumeil P.A."/>
            <person name="Hugenholtz P."/>
        </authorList>
    </citation>
    <scope>NUCLEOTIDE SEQUENCE [LARGE SCALE GENOMIC DNA]</scope>
    <source>
        <strain evidence="7">UBA10948</strain>
    </source>
</reference>
<dbReference type="InterPro" id="IPR036804">
    <property type="entry name" value="CheR_N_sf"/>
</dbReference>
<dbReference type="InterPro" id="IPR022641">
    <property type="entry name" value="CheR_N"/>
</dbReference>
<evidence type="ECO:0000256" key="3">
    <source>
        <dbReference type="ARBA" id="ARBA00022603"/>
    </source>
</evidence>
<gene>
    <name evidence="7" type="ORF">DDZ44_03830</name>
</gene>
<dbReference type="EMBL" id="DNZF01000083">
    <property type="protein sequence ID" value="HBK53053.1"/>
    <property type="molecule type" value="Genomic_DNA"/>
</dbReference>
<dbReference type="EC" id="2.1.1.80" evidence="2"/>
<dbReference type="Proteomes" id="UP000263273">
    <property type="component" value="Unassembled WGS sequence"/>
</dbReference>
<dbReference type="AlphaFoldDB" id="A0A354YUL1"/>
<feature type="domain" description="CheR-type methyltransferase" evidence="6">
    <location>
        <begin position="1"/>
        <end position="276"/>
    </location>
</feature>
<keyword evidence="5" id="KW-0949">S-adenosyl-L-methionine</keyword>
<dbReference type="STRING" id="378794.GCA_001570625_00661"/>
<accession>A0A354YUL1</accession>
<evidence type="ECO:0000256" key="1">
    <source>
        <dbReference type="ARBA" id="ARBA00001541"/>
    </source>
</evidence>
<dbReference type="SUPFAM" id="SSF47757">
    <property type="entry name" value="Chemotaxis receptor methyltransferase CheR, N-terminal domain"/>
    <property type="match status" value="1"/>
</dbReference>
<comment type="catalytic activity">
    <reaction evidence="1">
        <text>L-glutamyl-[protein] + S-adenosyl-L-methionine = [protein]-L-glutamate 5-O-methyl ester + S-adenosyl-L-homocysteine</text>
        <dbReference type="Rhea" id="RHEA:24452"/>
        <dbReference type="Rhea" id="RHEA-COMP:10208"/>
        <dbReference type="Rhea" id="RHEA-COMP:10311"/>
        <dbReference type="ChEBI" id="CHEBI:29973"/>
        <dbReference type="ChEBI" id="CHEBI:57856"/>
        <dbReference type="ChEBI" id="CHEBI:59789"/>
        <dbReference type="ChEBI" id="CHEBI:82795"/>
        <dbReference type="EC" id="2.1.1.80"/>
    </reaction>
</comment>
<dbReference type="SUPFAM" id="SSF53335">
    <property type="entry name" value="S-adenosyl-L-methionine-dependent methyltransferases"/>
    <property type="match status" value="1"/>
</dbReference>
<dbReference type="InterPro" id="IPR029063">
    <property type="entry name" value="SAM-dependent_MTases_sf"/>
</dbReference>
<name>A0A354YUL1_9FIRM</name>
<dbReference type="GO" id="GO:0032259">
    <property type="term" value="P:methylation"/>
    <property type="evidence" value="ECO:0007669"/>
    <property type="project" value="UniProtKB-KW"/>
</dbReference>
<dbReference type="InterPro" id="IPR022642">
    <property type="entry name" value="CheR_C"/>
</dbReference>
<dbReference type="InterPro" id="IPR000780">
    <property type="entry name" value="CheR_MeTrfase"/>
</dbReference>
<evidence type="ECO:0000256" key="4">
    <source>
        <dbReference type="ARBA" id="ARBA00022679"/>
    </source>
</evidence>
<dbReference type="InterPro" id="IPR026024">
    <property type="entry name" value="Chemotaxis_MeTrfase_CheR"/>
</dbReference>
<dbReference type="PIRSF" id="PIRSF000410">
    <property type="entry name" value="CheR"/>
    <property type="match status" value="1"/>
</dbReference>
<dbReference type="PROSITE" id="PS50123">
    <property type="entry name" value="CHER"/>
    <property type="match status" value="1"/>
</dbReference>
<proteinExistence type="predicted"/>
<comment type="caution">
    <text evidence="7">The sequence shown here is derived from an EMBL/GenBank/DDBJ whole genome shotgun (WGS) entry which is preliminary data.</text>
</comment>
<dbReference type="GO" id="GO:0008983">
    <property type="term" value="F:protein-glutamate O-methyltransferase activity"/>
    <property type="evidence" value="ECO:0007669"/>
    <property type="project" value="UniProtKB-EC"/>
</dbReference>
<dbReference type="Gene3D" id="3.40.50.150">
    <property type="entry name" value="Vaccinia Virus protein VP39"/>
    <property type="match status" value="1"/>
</dbReference>
<dbReference type="Pfam" id="PF01739">
    <property type="entry name" value="CheR"/>
    <property type="match status" value="1"/>
</dbReference>
<evidence type="ECO:0000256" key="5">
    <source>
        <dbReference type="ARBA" id="ARBA00022691"/>
    </source>
</evidence>
<evidence type="ECO:0000256" key="2">
    <source>
        <dbReference type="ARBA" id="ARBA00012534"/>
    </source>
</evidence>
<dbReference type="Gene3D" id="1.10.155.10">
    <property type="entry name" value="Chemotaxis receptor methyltransferase CheR, N-terminal domain"/>
    <property type="match status" value="1"/>
</dbReference>
<evidence type="ECO:0000259" key="6">
    <source>
        <dbReference type="PROSITE" id="PS50123"/>
    </source>
</evidence>
<dbReference type="PRINTS" id="PR00996">
    <property type="entry name" value="CHERMTFRASE"/>
</dbReference>
<dbReference type="PANTHER" id="PTHR24422:SF10">
    <property type="entry name" value="CHEMOTAXIS PROTEIN METHYLTRANSFERASE 2"/>
    <property type="match status" value="1"/>
</dbReference>
<keyword evidence="4" id="KW-0808">Transferase</keyword>
<dbReference type="InterPro" id="IPR050903">
    <property type="entry name" value="Bact_Chemotaxis_MeTrfase"/>
</dbReference>
<organism evidence="7 8">
    <name type="scientific">Syntrophomonas wolfei</name>
    <dbReference type="NCBI Taxonomy" id="863"/>
    <lineage>
        <taxon>Bacteria</taxon>
        <taxon>Bacillati</taxon>
        <taxon>Bacillota</taxon>
        <taxon>Clostridia</taxon>
        <taxon>Eubacteriales</taxon>
        <taxon>Syntrophomonadaceae</taxon>
        <taxon>Syntrophomonas</taxon>
    </lineage>
</organism>
<keyword evidence="3" id="KW-0489">Methyltransferase</keyword>
<dbReference type="Pfam" id="PF03705">
    <property type="entry name" value="CheR_N"/>
    <property type="match status" value="1"/>
</dbReference>